<dbReference type="InterPro" id="IPR025431">
    <property type="entry name" value="YhdB-like"/>
</dbReference>
<organism evidence="1 2">
    <name type="scientific">Pallidibacillus thermolactis</name>
    <dbReference type="NCBI Taxonomy" id="251051"/>
    <lineage>
        <taxon>Bacteria</taxon>
        <taxon>Bacillati</taxon>
        <taxon>Bacillota</taxon>
        <taxon>Bacilli</taxon>
        <taxon>Bacillales</taxon>
        <taxon>Bacillaceae</taxon>
        <taxon>Pallidibacillus</taxon>
    </lineage>
</organism>
<dbReference type="Pfam" id="PF14148">
    <property type="entry name" value="YhdB"/>
    <property type="match status" value="1"/>
</dbReference>
<gene>
    <name evidence="1" type="ORF">OEV82_14805</name>
</gene>
<evidence type="ECO:0000313" key="2">
    <source>
        <dbReference type="Proteomes" id="UP001208656"/>
    </source>
</evidence>
<reference evidence="1 2" key="1">
    <citation type="submission" date="2022-10" db="EMBL/GenBank/DDBJ databases">
        <title>Description of Fervidibacillus gen. nov. in the family Fervidibacillaceae fam. nov. with two species, Fervidibacillus albus sp. nov., and Fervidibacillus halotolerans sp. nov., isolated from tidal flat sediments.</title>
        <authorList>
            <person name="Kwon K.K."/>
            <person name="Yang S.-H."/>
        </authorList>
    </citation>
    <scope>NUCLEOTIDE SEQUENCE [LARGE SCALE GENOMIC DNA]</scope>
    <source>
        <strain evidence="1 2">DSM 23332</strain>
    </source>
</reference>
<comment type="caution">
    <text evidence="1">The sequence shown here is derived from an EMBL/GenBank/DDBJ whole genome shotgun (WGS) entry which is preliminary data.</text>
</comment>
<evidence type="ECO:0000313" key="1">
    <source>
        <dbReference type="EMBL" id="MCU9595696.1"/>
    </source>
</evidence>
<dbReference type="EMBL" id="JAOUSE010000069">
    <property type="protein sequence ID" value="MCU9595696.1"/>
    <property type="molecule type" value="Genomic_DNA"/>
</dbReference>
<name>A0ABT2WL53_9BACI</name>
<dbReference type="RefSeq" id="WP_173660542.1">
    <property type="nucleotide sequence ID" value="NZ_JAOUSE010000069.1"/>
</dbReference>
<protein>
    <submittedName>
        <fullName evidence="1">YhdB family protein</fullName>
    </submittedName>
</protein>
<proteinExistence type="predicted"/>
<keyword evidence="2" id="KW-1185">Reference proteome</keyword>
<sequence>MNKADYDRALYYTYHSQWDNLLLLMVRTKDDFLSKKIEHFLHAYYYQNDHSLVENYLIALLQYADHANEQLTYMQQEAIFSV</sequence>
<dbReference type="Proteomes" id="UP001208656">
    <property type="component" value="Unassembled WGS sequence"/>
</dbReference>
<accession>A0ABT2WL53</accession>